<evidence type="ECO:0000313" key="1">
    <source>
        <dbReference type="EMBL" id="KAK8888180.1"/>
    </source>
</evidence>
<dbReference type="Proteomes" id="UP001470230">
    <property type="component" value="Unassembled WGS sequence"/>
</dbReference>
<reference evidence="1 2" key="1">
    <citation type="submission" date="2024-04" db="EMBL/GenBank/DDBJ databases">
        <title>Tritrichomonas musculus Genome.</title>
        <authorList>
            <person name="Alves-Ferreira E."/>
            <person name="Grigg M."/>
            <person name="Lorenzi H."/>
            <person name="Galac M."/>
        </authorList>
    </citation>
    <scope>NUCLEOTIDE SEQUENCE [LARGE SCALE GENOMIC DNA]</scope>
    <source>
        <strain evidence="1 2">EAF2021</strain>
    </source>
</reference>
<dbReference type="SUPFAM" id="SSF52058">
    <property type="entry name" value="L domain-like"/>
    <property type="match status" value="1"/>
</dbReference>
<dbReference type="InterPro" id="IPR053139">
    <property type="entry name" value="Surface_bspA-like"/>
</dbReference>
<dbReference type="EMBL" id="JAPFFF010000006">
    <property type="protein sequence ID" value="KAK8888180.1"/>
    <property type="molecule type" value="Genomic_DNA"/>
</dbReference>
<dbReference type="Gene3D" id="3.80.10.10">
    <property type="entry name" value="Ribonuclease Inhibitor"/>
    <property type="match status" value="2"/>
</dbReference>
<dbReference type="PANTHER" id="PTHR45661:SF3">
    <property type="entry name" value="IG-LIKE DOMAIN-CONTAINING PROTEIN"/>
    <property type="match status" value="1"/>
</dbReference>
<dbReference type="InterPro" id="IPR026906">
    <property type="entry name" value="LRR_5"/>
</dbReference>
<evidence type="ECO:0000313" key="2">
    <source>
        <dbReference type="Proteomes" id="UP001470230"/>
    </source>
</evidence>
<protein>
    <submittedName>
        <fullName evidence="1">Uncharacterized protein</fullName>
    </submittedName>
</protein>
<name>A0ABR2KAN0_9EUKA</name>
<dbReference type="Pfam" id="PF13306">
    <property type="entry name" value="LRR_5"/>
    <property type="match status" value="1"/>
</dbReference>
<gene>
    <name evidence="1" type="ORF">M9Y10_039244</name>
</gene>
<sequence length="562" mass="65736">MIENPKEFEIFIYMLSKISSNHHRQPGFINAINQIILQFKDRIQKAFSNFKIFKLFKENKLIILFLLKHNIISFDQEIINEIIQKDSNGVRYCYFFYTDIHEILKSLNKIKVLIEIKSEMKNEYFEHFEEKREEGENDSYICQLIRNDSIDEFISYTTQACIPITKLRIKKSIFETNSFLLNLNEEPYLIEYAAFFGSIQIFKYLRINNAEIRPIIWLYAIHSNNAELIHFLEDIHINPPDNSYSVVLAEAIKCHHNDIANYIFNNLLDQKQTMNEKKTEEYSIDKNYVVSEICHFNYAMYTNEFKEYDELYYLFKINGDSIGKSYIQMKQSNNELMIPDRSVYSNCKELRGVIISPHETRIADNAFNQCTNLKEIIFLKNSSVKSIGQKAFYGCISLKTIELPITVSFIGEKAFGYCDKVHLKVSPPLFHKRVKYCFYHDIKSIEMLDYPSYVPKGAFRRCNLLSKIILPSSLTIIKGFAFKECLFLKSITLPEKVGIIGKCAFEICYNLEKVILVNPSSLKIIGNHAFRGCTILKEINYLPSVTMGIGVFDFCPYMQKKT</sequence>
<organism evidence="1 2">
    <name type="scientific">Tritrichomonas musculus</name>
    <dbReference type="NCBI Taxonomy" id="1915356"/>
    <lineage>
        <taxon>Eukaryota</taxon>
        <taxon>Metamonada</taxon>
        <taxon>Parabasalia</taxon>
        <taxon>Tritrichomonadida</taxon>
        <taxon>Tritrichomonadidae</taxon>
        <taxon>Tritrichomonas</taxon>
    </lineage>
</organism>
<dbReference type="InterPro" id="IPR036770">
    <property type="entry name" value="Ankyrin_rpt-contain_sf"/>
</dbReference>
<dbReference type="SUPFAM" id="SSF48403">
    <property type="entry name" value="Ankyrin repeat"/>
    <property type="match status" value="1"/>
</dbReference>
<comment type="caution">
    <text evidence="1">The sequence shown here is derived from an EMBL/GenBank/DDBJ whole genome shotgun (WGS) entry which is preliminary data.</text>
</comment>
<dbReference type="PANTHER" id="PTHR45661">
    <property type="entry name" value="SURFACE ANTIGEN"/>
    <property type="match status" value="1"/>
</dbReference>
<dbReference type="InterPro" id="IPR032675">
    <property type="entry name" value="LRR_dom_sf"/>
</dbReference>
<keyword evidence="2" id="KW-1185">Reference proteome</keyword>
<accession>A0ABR2KAN0</accession>
<proteinExistence type="predicted"/>